<feature type="non-terminal residue" evidence="3">
    <location>
        <position position="1"/>
    </location>
</feature>
<name>A0A9P0ZIU1_CUSEU</name>
<keyword evidence="2" id="KW-0812">Transmembrane</keyword>
<dbReference type="EMBL" id="CAMAPE010000038">
    <property type="protein sequence ID" value="CAH9101711.1"/>
    <property type="molecule type" value="Genomic_DNA"/>
</dbReference>
<dbReference type="Gene3D" id="1.20.1250.20">
    <property type="entry name" value="MFS general substrate transporter like domains"/>
    <property type="match status" value="1"/>
</dbReference>
<feature type="transmembrane region" description="Helical" evidence="2">
    <location>
        <begin position="141"/>
        <end position="161"/>
    </location>
</feature>
<dbReference type="InterPro" id="IPR036259">
    <property type="entry name" value="MFS_trans_sf"/>
</dbReference>
<feature type="transmembrane region" description="Helical" evidence="2">
    <location>
        <begin position="223"/>
        <end position="243"/>
    </location>
</feature>
<evidence type="ECO:0000313" key="3">
    <source>
        <dbReference type="EMBL" id="CAH9101711.1"/>
    </source>
</evidence>
<comment type="caution">
    <text evidence="3">The sequence shown here is derived from an EMBL/GenBank/DDBJ whole genome shotgun (WGS) entry which is preliminary data.</text>
</comment>
<feature type="transmembrane region" description="Helical" evidence="2">
    <location>
        <begin position="14"/>
        <end position="33"/>
    </location>
</feature>
<gene>
    <name evidence="3" type="ORF">CEURO_LOCUS15512</name>
</gene>
<feature type="transmembrane region" description="Helical" evidence="2">
    <location>
        <begin position="45"/>
        <end position="63"/>
    </location>
</feature>
<sequence>MKAIKTNFCPFLNIFQYVLSMTVPTATVIGLLIALKMHDHRGRRVTVSLGVLIAFAAGVWIIVYQTHHIAFLILIHLIAIGMGFIRQVIPILPTQMASSAQRERVSLCFDVGHSLGGAIGLVCTSTLTYFSSLVDHWTVPIWGFVILLGFLGLVCIPLFFIRLRRERGYTRPFRMLRGRYSYAFKLRLGFLISSQALLHLGPFLSYGPLILQSVDLSIMPTNIGGVISSGLGILAILFVVPFVARACGVVWPAMASTFVLMICQLSIFIILRKSSGLSVKVHHLKSRLGKMATGFVMMTYLSGFIVKGLIGTLTPPLPRRLETTGEGVLLIVELMLGAMLSTLFSFMGCWFEEYIFLIS</sequence>
<dbReference type="AlphaFoldDB" id="A0A9P0ZIU1"/>
<dbReference type="GO" id="GO:0022857">
    <property type="term" value="F:transmembrane transporter activity"/>
    <property type="evidence" value="ECO:0007669"/>
    <property type="project" value="InterPro"/>
</dbReference>
<proteinExistence type="inferred from homology"/>
<keyword evidence="4" id="KW-1185">Reference proteome</keyword>
<feature type="transmembrane region" description="Helical" evidence="2">
    <location>
        <begin position="327"/>
        <end position="347"/>
    </location>
</feature>
<feature type="transmembrane region" description="Helical" evidence="2">
    <location>
        <begin position="291"/>
        <end position="315"/>
    </location>
</feature>
<feature type="transmembrane region" description="Helical" evidence="2">
    <location>
        <begin position="250"/>
        <end position="271"/>
    </location>
</feature>
<accession>A0A9P0ZIU1</accession>
<keyword evidence="2" id="KW-1133">Transmembrane helix</keyword>
<protein>
    <submittedName>
        <fullName evidence="3">Uncharacterized protein</fullName>
    </submittedName>
</protein>
<evidence type="ECO:0000313" key="4">
    <source>
        <dbReference type="Proteomes" id="UP001152484"/>
    </source>
</evidence>
<keyword evidence="2" id="KW-0472">Membrane</keyword>
<evidence type="ECO:0000256" key="1">
    <source>
        <dbReference type="ARBA" id="ARBA00044504"/>
    </source>
</evidence>
<feature type="transmembrane region" description="Helical" evidence="2">
    <location>
        <begin position="69"/>
        <end position="86"/>
    </location>
</feature>
<dbReference type="SUPFAM" id="SSF103473">
    <property type="entry name" value="MFS general substrate transporter"/>
    <property type="match status" value="1"/>
</dbReference>
<reference evidence="3" key="1">
    <citation type="submission" date="2022-07" db="EMBL/GenBank/DDBJ databases">
        <authorList>
            <person name="Macas J."/>
            <person name="Novak P."/>
            <person name="Neumann P."/>
        </authorList>
    </citation>
    <scope>NUCLEOTIDE SEQUENCE</scope>
</reference>
<evidence type="ECO:0000256" key="2">
    <source>
        <dbReference type="SAM" id="Phobius"/>
    </source>
</evidence>
<dbReference type="Pfam" id="PF07690">
    <property type="entry name" value="MFS_1"/>
    <property type="match status" value="1"/>
</dbReference>
<organism evidence="3 4">
    <name type="scientific">Cuscuta europaea</name>
    <name type="common">European dodder</name>
    <dbReference type="NCBI Taxonomy" id="41803"/>
    <lineage>
        <taxon>Eukaryota</taxon>
        <taxon>Viridiplantae</taxon>
        <taxon>Streptophyta</taxon>
        <taxon>Embryophyta</taxon>
        <taxon>Tracheophyta</taxon>
        <taxon>Spermatophyta</taxon>
        <taxon>Magnoliopsida</taxon>
        <taxon>eudicotyledons</taxon>
        <taxon>Gunneridae</taxon>
        <taxon>Pentapetalae</taxon>
        <taxon>asterids</taxon>
        <taxon>lamiids</taxon>
        <taxon>Solanales</taxon>
        <taxon>Convolvulaceae</taxon>
        <taxon>Cuscuteae</taxon>
        <taxon>Cuscuta</taxon>
        <taxon>Cuscuta subgen. Cuscuta</taxon>
    </lineage>
</organism>
<dbReference type="Proteomes" id="UP001152484">
    <property type="component" value="Unassembled WGS sequence"/>
</dbReference>
<dbReference type="InterPro" id="IPR011701">
    <property type="entry name" value="MFS"/>
</dbReference>
<comment type="similarity">
    <text evidence="1">Belongs to the major facilitator superfamily. Phosphate:H(+) symporter (TC 2.A.1.9) family.</text>
</comment>